<keyword evidence="2" id="KW-0472">Membrane</keyword>
<evidence type="ECO:0000313" key="4">
    <source>
        <dbReference type="Proteomes" id="UP001209540"/>
    </source>
</evidence>
<dbReference type="AlphaFoldDB" id="A0AAD5KCQ6"/>
<feature type="transmembrane region" description="Helical" evidence="2">
    <location>
        <begin position="161"/>
        <end position="179"/>
    </location>
</feature>
<feature type="region of interest" description="Disordered" evidence="1">
    <location>
        <begin position="1"/>
        <end position="74"/>
    </location>
</feature>
<protein>
    <submittedName>
        <fullName evidence="3">Uncharacterized protein</fullName>
    </submittedName>
</protein>
<dbReference type="NCBIfam" id="NF041646">
    <property type="entry name" value="VC0807_fam"/>
    <property type="match status" value="1"/>
</dbReference>
<feature type="transmembrane region" description="Helical" evidence="2">
    <location>
        <begin position="191"/>
        <end position="208"/>
    </location>
</feature>
<dbReference type="Proteomes" id="UP001209540">
    <property type="component" value="Unassembled WGS sequence"/>
</dbReference>
<comment type="caution">
    <text evidence="3">The sequence shown here is derived from an EMBL/GenBank/DDBJ whole genome shotgun (WGS) entry which is preliminary data.</text>
</comment>
<keyword evidence="2" id="KW-0812">Transmembrane</keyword>
<evidence type="ECO:0000313" key="3">
    <source>
        <dbReference type="EMBL" id="KAI9278748.1"/>
    </source>
</evidence>
<name>A0AAD5KCQ6_9FUNG</name>
<sequence>MTDNHHDNNNDIFVPREQGNGSTKISIPDDYDDSKMVVPKDYADAYSTPNTSRPVSYIDDSEGAGLRDNAVGDDPEKKMKKVKYEFPDEKKKELDPKTRRKNRIRMILRFFTLIIFDLGLPLTLFFVLNTYSTPVIAAICAGIPPLLRIIYTMIRHKRFDFLNGFVIATFAISAIVSAISGDIRVILLREAVMNVIMASAFLGSLIPIKTRWFQFYPLIHLIGREVFEAFPEIVWTDANGEQHEMMYAKWMWQQYNLYRKCCRVLTVAWGCMFIADAASRVAMVFTGVDPVTIITVGMILSFSTLGVLILVTIIVFGWLRKRCIQFTEQWLNANDYSSDEDEDEDDTLIRKKDNNGNDTFSSVPIV</sequence>
<proteinExistence type="predicted"/>
<evidence type="ECO:0000256" key="1">
    <source>
        <dbReference type="SAM" id="MobiDB-lite"/>
    </source>
</evidence>
<evidence type="ECO:0000256" key="2">
    <source>
        <dbReference type="SAM" id="Phobius"/>
    </source>
</evidence>
<reference evidence="3" key="1">
    <citation type="journal article" date="2022" name="IScience">
        <title>Evolution of zygomycete secretomes and the origins of terrestrial fungal ecologies.</title>
        <authorList>
            <person name="Chang Y."/>
            <person name="Wang Y."/>
            <person name="Mondo S."/>
            <person name="Ahrendt S."/>
            <person name="Andreopoulos W."/>
            <person name="Barry K."/>
            <person name="Beard J."/>
            <person name="Benny G.L."/>
            <person name="Blankenship S."/>
            <person name="Bonito G."/>
            <person name="Cuomo C."/>
            <person name="Desiro A."/>
            <person name="Gervers K.A."/>
            <person name="Hundley H."/>
            <person name="Kuo A."/>
            <person name="LaButti K."/>
            <person name="Lang B.F."/>
            <person name="Lipzen A."/>
            <person name="O'Donnell K."/>
            <person name="Pangilinan J."/>
            <person name="Reynolds N."/>
            <person name="Sandor L."/>
            <person name="Smith M.E."/>
            <person name="Tsang A."/>
            <person name="Grigoriev I.V."/>
            <person name="Stajich J.E."/>
            <person name="Spatafora J.W."/>
        </authorList>
    </citation>
    <scope>NUCLEOTIDE SEQUENCE</scope>
    <source>
        <strain evidence="3">RSA 2281</strain>
    </source>
</reference>
<organism evidence="3 4">
    <name type="scientific">Phascolomyces articulosus</name>
    <dbReference type="NCBI Taxonomy" id="60185"/>
    <lineage>
        <taxon>Eukaryota</taxon>
        <taxon>Fungi</taxon>
        <taxon>Fungi incertae sedis</taxon>
        <taxon>Mucoromycota</taxon>
        <taxon>Mucoromycotina</taxon>
        <taxon>Mucoromycetes</taxon>
        <taxon>Mucorales</taxon>
        <taxon>Lichtheimiaceae</taxon>
        <taxon>Phascolomyces</taxon>
    </lineage>
</organism>
<keyword evidence="4" id="KW-1185">Reference proteome</keyword>
<feature type="transmembrane region" description="Helical" evidence="2">
    <location>
        <begin position="264"/>
        <end position="285"/>
    </location>
</feature>
<reference evidence="3" key="2">
    <citation type="submission" date="2023-02" db="EMBL/GenBank/DDBJ databases">
        <authorList>
            <consortium name="DOE Joint Genome Institute"/>
            <person name="Mondo S.J."/>
            <person name="Chang Y."/>
            <person name="Wang Y."/>
            <person name="Ahrendt S."/>
            <person name="Andreopoulos W."/>
            <person name="Barry K."/>
            <person name="Beard J."/>
            <person name="Benny G.L."/>
            <person name="Blankenship S."/>
            <person name="Bonito G."/>
            <person name="Cuomo C."/>
            <person name="Desiro A."/>
            <person name="Gervers K.A."/>
            <person name="Hundley H."/>
            <person name="Kuo A."/>
            <person name="LaButti K."/>
            <person name="Lang B.F."/>
            <person name="Lipzen A."/>
            <person name="O'Donnell K."/>
            <person name="Pangilinan J."/>
            <person name="Reynolds N."/>
            <person name="Sandor L."/>
            <person name="Smith M.W."/>
            <person name="Tsang A."/>
            <person name="Grigoriev I.V."/>
            <person name="Stajich J.E."/>
            <person name="Spatafora J.W."/>
        </authorList>
    </citation>
    <scope>NUCLEOTIDE SEQUENCE</scope>
    <source>
        <strain evidence="3">RSA 2281</strain>
    </source>
</reference>
<accession>A0AAD5KCQ6</accession>
<feature type="transmembrane region" description="Helical" evidence="2">
    <location>
        <begin position="134"/>
        <end position="154"/>
    </location>
</feature>
<gene>
    <name evidence="3" type="ORF">BDA99DRAFT_493056</name>
</gene>
<dbReference type="EMBL" id="JAIXMP010000001">
    <property type="protein sequence ID" value="KAI9278748.1"/>
    <property type="molecule type" value="Genomic_DNA"/>
</dbReference>
<feature type="transmembrane region" description="Helical" evidence="2">
    <location>
        <begin position="107"/>
        <end position="128"/>
    </location>
</feature>
<keyword evidence="2" id="KW-1133">Transmembrane helix</keyword>
<feature type="transmembrane region" description="Helical" evidence="2">
    <location>
        <begin position="291"/>
        <end position="319"/>
    </location>
</feature>